<protein>
    <submittedName>
        <fullName evidence="2">GyrI-like domain-containing protein</fullName>
    </submittedName>
</protein>
<dbReference type="Gene3D" id="3.20.80.10">
    <property type="entry name" value="Regulatory factor, effector binding domain"/>
    <property type="match status" value="1"/>
</dbReference>
<keyword evidence="3" id="KW-1185">Reference proteome</keyword>
<proteinExistence type="predicted"/>
<feature type="domain" description="AraC effector-binding" evidence="1">
    <location>
        <begin position="9"/>
        <end position="164"/>
    </location>
</feature>
<dbReference type="SUPFAM" id="SSF55136">
    <property type="entry name" value="Probable bacterial effector-binding domain"/>
    <property type="match status" value="1"/>
</dbReference>
<dbReference type="PANTHER" id="PTHR36444">
    <property type="entry name" value="TRANSCRIPTIONAL REGULATOR PROTEIN YOBU-RELATED"/>
    <property type="match status" value="1"/>
</dbReference>
<accession>A0ABW2IJ03</accession>
<dbReference type="InterPro" id="IPR010499">
    <property type="entry name" value="AraC_E-bd"/>
</dbReference>
<dbReference type="InterPro" id="IPR053182">
    <property type="entry name" value="YobU-like_regulator"/>
</dbReference>
<dbReference type="Pfam" id="PF14526">
    <property type="entry name" value="Cass2"/>
    <property type="match status" value="1"/>
</dbReference>
<evidence type="ECO:0000259" key="1">
    <source>
        <dbReference type="SMART" id="SM00871"/>
    </source>
</evidence>
<reference evidence="3" key="1">
    <citation type="journal article" date="2019" name="Int. J. Syst. Evol. Microbiol.">
        <title>The Global Catalogue of Microorganisms (GCM) 10K type strain sequencing project: providing services to taxonomists for standard genome sequencing and annotation.</title>
        <authorList>
            <consortium name="The Broad Institute Genomics Platform"/>
            <consortium name="The Broad Institute Genome Sequencing Center for Infectious Disease"/>
            <person name="Wu L."/>
            <person name="Ma J."/>
        </authorList>
    </citation>
    <scope>NUCLEOTIDE SEQUENCE [LARGE SCALE GENOMIC DNA]</scope>
    <source>
        <strain evidence="3">CCUG 51308</strain>
    </source>
</reference>
<dbReference type="InterPro" id="IPR029441">
    <property type="entry name" value="Cass2"/>
</dbReference>
<evidence type="ECO:0000313" key="2">
    <source>
        <dbReference type="EMBL" id="MFC7291113.1"/>
    </source>
</evidence>
<comment type="caution">
    <text evidence="2">The sequence shown here is derived from an EMBL/GenBank/DDBJ whole genome shotgun (WGS) entry which is preliminary data.</text>
</comment>
<dbReference type="Proteomes" id="UP001596492">
    <property type="component" value="Unassembled WGS sequence"/>
</dbReference>
<dbReference type="SMART" id="SM00871">
    <property type="entry name" value="AraC_E_bind"/>
    <property type="match status" value="1"/>
</dbReference>
<dbReference type="InterPro" id="IPR011256">
    <property type="entry name" value="Reg_factor_effector_dom_sf"/>
</dbReference>
<dbReference type="RefSeq" id="WP_382166307.1">
    <property type="nucleotide sequence ID" value="NZ_JBHTBR010000002.1"/>
</dbReference>
<sequence length="169" mass="19133">MTDTEFKTPQTRYEFREGFKVVGLRKQFDAAERVEGIPALWRAFGPQIPEVKNAIYDACYGAIGASNPDGEVDYLAGIAVTDFEGVDKDFDRMVIPDQHYLVVAHEGHVEAIGKTWEWVFTEFPKGKGLEIVEAFAMTPEFEIYDERYNAQTGEGIIEIWVPIKPILIP</sequence>
<evidence type="ECO:0000313" key="3">
    <source>
        <dbReference type="Proteomes" id="UP001596492"/>
    </source>
</evidence>
<dbReference type="PANTHER" id="PTHR36444:SF3">
    <property type="entry name" value="TRANSCRIPTIONAL ACTIVATOR, PUTATIVE-RELATED"/>
    <property type="match status" value="1"/>
</dbReference>
<dbReference type="EMBL" id="JBHTBR010000002">
    <property type="protein sequence ID" value="MFC7291113.1"/>
    <property type="molecule type" value="Genomic_DNA"/>
</dbReference>
<organism evidence="2 3">
    <name type="scientific">Hirschia litorea</name>
    <dbReference type="NCBI Taxonomy" id="1199156"/>
    <lineage>
        <taxon>Bacteria</taxon>
        <taxon>Pseudomonadati</taxon>
        <taxon>Pseudomonadota</taxon>
        <taxon>Alphaproteobacteria</taxon>
        <taxon>Hyphomonadales</taxon>
        <taxon>Hyphomonadaceae</taxon>
        <taxon>Hirschia</taxon>
    </lineage>
</organism>
<gene>
    <name evidence="2" type="ORF">ACFQS8_05760</name>
</gene>
<name>A0ABW2IJ03_9PROT</name>